<evidence type="ECO:0000313" key="3">
    <source>
        <dbReference type="EMBL" id="CAF4437813.1"/>
    </source>
</evidence>
<evidence type="ECO:0000313" key="4">
    <source>
        <dbReference type="Proteomes" id="UP000663829"/>
    </source>
</evidence>
<dbReference type="AlphaFoldDB" id="A0A815YQU6"/>
<feature type="region of interest" description="Disordered" evidence="1">
    <location>
        <begin position="633"/>
        <end position="655"/>
    </location>
</feature>
<dbReference type="Proteomes" id="UP000663829">
    <property type="component" value="Unassembled WGS sequence"/>
</dbReference>
<dbReference type="Proteomes" id="UP000681722">
    <property type="component" value="Unassembled WGS sequence"/>
</dbReference>
<organism evidence="2 4">
    <name type="scientific">Didymodactylos carnosus</name>
    <dbReference type="NCBI Taxonomy" id="1234261"/>
    <lineage>
        <taxon>Eukaryota</taxon>
        <taxon>Metazoa</taxon>
        <taxon>Spiralia</taxon>
        <taxon>Gnathifera</taxon>
        <taxon>Rotifera</taxon>
        <taxon>Eurotatoria</taxon>
        <taxon>Bdelloidea</taxon>
        <taxon>Philodinida</taxon>
        <taxon>Philodinidae</taxon>
        <taxon>Didymodactylos</taxon>
    </lineage>
</organism>
<evidence type="ECO:0000313" key="2">
    <source>
        <dbReference type="EMBL" id="CAF1573727.1"/>
    </source>
</evidence>
<sequence length="697" mass="79869">MVKFRRLFEERNMKHVIKSSSSVDSMNEDVDDKNKKSRNLEWTVLIDKYVKATNDFCVFMYDKHHWTKSTKQRKKDDFLFSADAHCAFEDCTCRFHCIILNGGKLVFNYLGAVNHSRIQLLSRPIRASRRIEFGNQIAVGATPGSLRLEKLKSLSTDNRESGNRNVVGSSPSVIRKIASDQNVKLSKDKELDTSLRLIQNEQNLKISPDEQVTGFLQEICTVPLRLICFTAGGIASWHAYGDNMPMSWDATGGIVANHGKRIYYYELTMSNLSKGGPSLPVTCMLSNSHGAMDIVHWMNCFKERYKTVYGYGEPFPKPPVIHSDRALVFLLAGLQFFNQDETMAEYVERGWRIVQKTATHADLTKNIVHSCLGHLMKNVKKHATKELQKKQIPFGMWLIALLVNCNTLNEMDVVWENICTVLLSSTQNDLFKFSLSTLSKMADTMNGDPDKESFILQNVHVNGNAECKHNIDEDGNEEDNDDIVGSEEETVLNMHSSFKSHFTEIYKSTMKKIETYQQPSWSHLKTNQIHSENFLKKILKLYIPTTPIWSNLLLGNVASRYGYNINVEYKHCGCHKSRTTGLSESRMRVVKQTILCNKVYNRIDQAVARLGETIVAVETNYADYHVLNRNKKKLPTKKHKPATENWNKRKHPIKPTGVYQEKPTINLVTQINNRFIKENKSHFGMILSVTIRHYMSY</sequence>
<comment type="caution">
    <text evidence="2">The sequence shown here is derived from an EMBL/GenBank/DDBJ whole genome shotgun (WGS) entry which is preliminary data.</text>
</comment>
<name>A0A815YQU6_9BILA</name>
<dbReference type="EMBL" id="CAJNOQ010030273">
    <property type="protein sequence ID" value="CAF1573727.1"/>
    <property type="molecule type" value="Genomic_DNA"/>
</dbReference>
<reference evidence="2" key="1">
    <citation type="submission" date="2021-02" db="EMBL/GenBank/DDBJ databases">
        <authorList>
            <person name="Nowell W R."/>
        </authorList>
    </citation>
    <scope>NUCLEOTIDE SEQUENCE</scope>
</reference>
<proteinExistence type="predicted"/>
<keyword evidence="4" id="KW-1185">Reference proteome</keyword>
<gene>
    <name evidence="2" type="ORF">GPM918_LOCUS40574</name>
    <name evidence="3" type="ORF">SRO942_LOCUS41529</name>
</gene>
<evidence type="ECO:0000256" key="1">
    <source>
        <dbReference type="SAM" id="MobiDB-lite"/>
    </source>
</evidence>
<dbReference type="OrthoDB" id="10047110at2759"/>
<accession>A0A815YQU6</accession>
<protein>
    <submittedName>
        <fullName evidence="2">Uncharacterized protein</fullName>
    </submittedName>
</protein>
<dbReference type="EMBL" id="CAJOBC010096131">
    <property type="protein sequence ID" value="CAF4437813.1"/>
    <property type="molecule type" value="Genomic_DNA"/>
</dbReference>